<dbReference type="AlphaFoldDB" id="A0A7U2HXR5"/>
<dbReference type="VEuPathDB" id="FungiDB:JI435_402710"/>
<protein>
    <submittedName>
        <fullName evidence="1">Uncharacterized protein</fullName>
    </submittedName>
</protein>
<gene>
    <name evidence="1" type="ORF">JI435_402710</name>
</gene>
<organism evidence="1 2">
    <name type="scientific">Phaeosphaeria nodorum (strain SN15 / ATCC MYA-4574 / FGSC 10173)</name>
    <name type="common">Glume blotch fungus</name>
    <name type="synonym">Parastagonospora nodorum</name>
    <dbReference type="NCBI Taxonomy" id="321614"/>
    <lineage>
        <taxon>Eukaryota</taxon>
        <taxon>Fungi</taxon>
        <taxon>Dikarya</taxon>
        <taxon>Ascomycota</taxon>
        <taxon>Pezizomycotina</taxon>
        <taxon>Dothideomycetes</taxon>
        <taxon>Pleosporomycetidae</taxon>
        <taxon>Pleosporales</taxon>
        <taxon>Pleosporineae</taxon>
        <taxon>Phaeosphaeriaceae</taxon>
        <taxon>Parastagonospora</taxon>
    </lineage>
</organism>
<name>A0A7U2HXR5_PHANO</name>
<evidence type="ECO:0000313" key="1">
    <source>
        <dbReference type="EMBL" id="QRC92566.1"/>
    </source>
</evidence>
<accession>A0A7U2HXR5</accession>
<sequence>MDTHKSPSCFLTLHIRCRSRHFSDAPRECNMPLGFPAPPGRAVLPDSRGELPASRVRHSTSECALFGTCDERTSFIQGGEEITSFVSKRLDTHYHSFAFHKFSGATFAQSPVELSTKDLQLRLRNDETSLSVPRSKLFADRIGAWASRNVAVLIPQVISTRAGYGRSRWNG</sequence>
<keyword evidence="2" id="KW-1185">Reference proteome</keyword>
<evidence type="ECO:0000313" key="2">
    <source>
        <dbReference type="Proteomes" id="UP000663193"/>
    </source>
</evidence>
<dbReference type="EMBL" id="CP069024">
    <property type="protein sequence ID" value="QRC92566.1"/>
    <property type="molecule type" value="Genomic_DNA"/>
</dbReference>
<reference evidence="2" key="1">
    <citation type="journal article" date="2021" name="BMC Genomics">
        <title>Chromosome-level genome assembly and manually-curated proteome of model necrotroph Parastagonospora nodorum Sn15 reveals a genome-wide trove of candidate effector homologs, and redundancy of virulence-related functions within an accessory chromosome.</title>
        <authorList>
            <person name="Bertazzoni S."/>
            <person name="Jones D.A.B."/>
            <person name="Phan H.T."/>
            <person name="Tan K.-C."/>
            <person name="Hane J.K."/>
        </authorList>
    </citation>
    <scope>NUCLEOTIDE SEQUENCE [LARGE SCALE GENOMIC DNA]</scope>
    <source>
        <strain evidence="2">SN15 / ATCC MYA-4574 / FGSC 10173)</strain>
    </source>
</reference>
<dbReference type="Proteomes" id="UP000663193">
    <property type="component" value="Chromosome 2"/>
</dbReference>
<proteinExistence type="predicted"/>